<dbReference type="EMBL" id="JAHQZT010000001">
    <property type="protein sequence ID" value="MBV0932071.1"/>
    <property type="molecule type" value="Genomic_DNA"/>
</dbReference>
<dbReference type="Pfam" id="PF00990">
    <property type="entry name" value="GGDEF"/>
    <property type="match status" value="1"/>
</dbReference>
<keyword evidence="5" id="KW-1185">Reference proteome</keyword>
<sequence length="727" mass="81492">MTRQRRINIITLATLVLITALGAYTTHTGLDLYKTRQDMLLTELLNSQASTIENRVQHVLAATQILAQEVRQQQGTPVDFHSYAAAMMPSFPLASSLQLVPGGITQLIYPPGSGSPGHDLLNNDKRRDEARLAVDSRTLTLAGPFELRQGGVGMVARNPVFLPTTDGPERFWGFASVVIDLDRLIGISNLRELEARGFRYELSRTRPGANQEAIFKRSIEPINADWLAINIRLPNAHWILKMSLEAPHTRLGYWGGYVISLIFALLCAVMIRRILRQPLILEQIIEKQTHTLHHQANYEPVTGLANRLHFSDEVSRCCRRCQQQHYQAAVLIMDLDHFKDINDEYGHPVGDAILKQLASRLEHLPLHNRLVARLGGDEFALLLRELPDNQHLSQTAQQLLDSIAEPLQTRGQTFRLSASIGIATIPEDGLDSATVLQHADMAMYAAKQYGRSRFCFYDPALQQAAEAKNALNKALSNAIEQGEMRLHMQPIIRLSDDYVAGYEALIRWQYPDQGLLPPNHFITIAEESQLIFRLGYWVVEEACRQIRAHDLKIWVAVNLSPRQFNDPQLVTRITRILTDHQVPTSQIELEVTESCLIDDVDRAIATLEALCQAGFSISLDDFGTGYSSLALLKQLPVSKLKIDRSFIRDLDEEDRQIVEATTRLAHTLSLSVVAEGIETERQALILKDMTCDYGQGYLFSKPKPLSALTMHHGLSGAKAVANRQNAS</sequence>
<dbReference type="PROSITE" id="PS50883">
    <property type="entry name" value="EAL"/>
    <property type="match status" value="1"/>
</dbReference>
<dbReference type="SMART" id="SM00052">
    <property type="entry name" value="EAL"/>
    <property type="match status" value="1"/>
</dbReference>
<protein>
    <submittedName>
        <fullName evidence="4">EAL domain-containing protein</fullName>
    </submittedName>
</protein>
<dbReference type="NCBIfam" id="TIGR00254">
    <property type="entry name" value="GGDEF"/>
    <property type="match status" value="1"/>
</dbReference>
<dbReference type="PANTHER" id="PTHR44757:SF2">
    <property type="entry name" value="BIOFILM ARCHITECTURE MAINTENANCE PROTEIN MBAA"/>
    <property type="match status" value="1"/>
</dbReference>
<name>A0ABS6M704_9GAMM</name>
<evidence type="ECO:0000313" key="5">
    <source>
        <dbReference type="Proteomes" id="UP000755551"/>
    </source>
</evidence>
<feature type="domain" description="GGDEF" evidence="3">
    <location>
        <begin position="326"/>
        <end position="459"/>
    </location>
</feature>
<dbReference type="InterPro" id="IPR052155">
    <property type="entry name" value="Biofilm_reg_signaling"/>
</dbReference>
<dbReference type="PANTHER" id="PTHR44757">
    <property type="entry name" value="DIGUANYLATE CYCLASE DGCP"/>
    <property type="match status" value="1"/>
</dbReference>
<proteinExistence type="predicted"/>
<dbReference type="SMART" id="SM00267">
    <property type="entry name" value="GGDEF"/>
    <property type="match status" value="1"/>
</dbReference>
<accession>A0ABS6M704</accession>
<dbReference type="InterPro" id="IPR001633">
    <property type="entry name" value="EAL_dom"/>
</dbReference>
<dbReference type="Pfam" id="PF03924">
    <property type="entry name" value="CHASE"/>
    <property type="match status" value="1"/>
</dbReference>
<evidence type="ECO:0000313" key="4">
    <source>
        <dbReference type="EMBL" id="MBV0932071.1"/>
    </source>
</evidence>
<evidence type="ECO:0000259" key="2">
    <source>
        <dbReference type="PROSITE" id="PS50883"/>
    </source>
</evidence>
<dbReference type="RefSeq" id="WP_217333486.1">
    <property type="nucleotide sequence ID" value="NZ_JAHQZT010000001.1"/>
</dbReference>
<gene>
    <name evidence="4" type="ORF">KTN04_01770</name>
</gene>
<evidence type="ECO:0000259" key="1">
    <source>
        <dbReference type="PROSITE" id="PS50839"/>
    </source>
</evidence>
<reference evidence="4 5" key="1">
    <citation type="submission" date="2021-06" db="EMBL/GenBank/DDBJ databases">
        <title>Bacterium isolated from marine sediment.</title>
        <authorList>
            <person name="Zhu K.-L."/>
            <person name="Du Z.-J."/>
            <person name="Liang Q.-Y."/>
        </authorList>
    </citation>
    <scope>NUCLEOTIDE SEQUENCE [LARGE SCALE GENOMIC DNA]</scope>
    <source>
        <strain evidence="4 5">A346</strain>
    </source>
</reference>
<dbReference type="PROSITE" id="PS50839">
    <property type="entry name" value="CHASE"/>
    <property type="match status" value="1"/>
</dbReference>
<comment type="caution">
    <text evidence="4">The sequence shown here is derived from an EMBL/GenBank/DDBJ whole genome shotgun (WGS) entry which is preliminary data.</text>
</comment>
<dbReference type="SMART" id="SM01079">
    <property type="entry name" value="CHASE"/>
    <property type="match status" value="1"/>
</dbReference>
<dbReference type="InterPro" id="IPR000160">
    <property type="entry name" value="GGDEF_dom"/>
</dbReference>
<dbReference type="Pfam" id="PF00563">
    <property type="entry name" value="EAL"/>
    <property type="match status" value="1"/>
</dbReference>
<dbReference type="PROSITE" id="PS50887">
    <property type="entry name" value="GGDEF"/>
    <property type="match status" value="1"/>
</dbReference>
<feature type="domain" description="EAL" evidence="2">
    <location>
        <begin position="468"/>
        <end position="716"/>
    </location>
</feature>
<feature type="domain" description="CHASE" evidence="1">
    <location>
        <begin position="117"/>
        <end position="193"/>
    </location>
</feature>
<dbReference type="InterPro" id="IPR006189">
    <property type="entry name" value="CHASE_dom"/>
</dbReference>
<dbReference type="CDD" id="cd01949">
    <property type="entry name" value="GGDEF"/>
    <property type="match status" value="1"/>
</dbReference>
<dbReference type="CDD" id="cd01948">
    <property type="entry name" value="EAL"/>
    <property type="match status" value="1"/>
</dbReference>
<evidence type="ECO:0000259" key="3">
    <source>
        <dbReference type="PROSITE" id="PS50887"/>
    </source>
</evidence>
<organism evidence="4 5">
    <name type="scientific">Marinobacterium weihaiense</name>
    <dbReference type="NCBI Taxonomy" id="2851016"/>
    <lineage>
        <taxon>Bacteria</taxon>
        <taxon>Pseudomonadati</taxon>
        <taxon>Pseudomonadota</taxon>
        <taxon>Gammaproteobacteria</taxon>
        <taxon>Oceanospirillales</taxon>
        <taxon>Oceanospirillaceae</taxon>
        <taxon>Marinobacterium</taxon>
    </lineage>
</organism>
<dbReference type="Proteomes" id="UP000755551">
    <property type="component" value="Unassembled WGS sequence"/>
</dbReference>